<reference evidence="3" key="1">
    <citation type="journal article" date="2014" name="Nat. Genet.">
        <title>Genome of the human hookworm Necator americanus.</title>
        <authorList>
            <person name="Tang Y.T."/>
            <person name="Gao X."/>
            <person name="Rosa B.A."/>
            <person name="Abubucker S."/>
            <person name="Hallsworth-Pepin K."/>
            <person name="Martin J."/>
            <person name="Tyagi R."/>
            <person name="Heizer E."/>
            <person name="Zhang X."/>
            <person name="Bhonagiri-Palsikar V."/>
            <person name="Minx P."/>
            <person name="Warren W.C."/>
            <person name="Wang Q."/>
            <person name="Zhan B."/>
            <person name="Hotez P.J."/>
            <person name="Sternberg P.W."/>
            <person name="Dougall A."/>
            <person name="Gaze S.T."/>
            <person name="Mulvenna J."/>
            <person name="Sotillo J."/>
            <person name="Ranganathan S."/>
            <person name="Rabelo E.M."/>
            <person name="Wilson R.K."/>
            <person name="Felgner P.L."/>
            <person name="Bethony J."/>
            <person name="Hawdon J.M."/>
            <person name="Gasser R.B."/>
            <person name="Loukas A."/>
            <person name="Mitreva M."/>
        </authorList>
    </citation>
    <scope>NUCLEOTIDE SEQUENCE [LARGE SCALE GENOMIC DNA]</scope>
</reference>
<dbReference type="KEGG" id="nai:NECAME_14548"/>
<organism evidence="2 3">
    <name type="scientific">Necator americanus</name>
    <name type="common">Human hookworm</name>
    <dbReference type="NCBI Taxonomy" id="51031"/>
    <lineage>
        <taxon>Eukaryota</taxon>
        <taxon>Metazoa</taxon>
        <taxon>Ecdysozoa</taxon>
        <taxon>Nematoda</taxon>
        <taxon>Chromadorea</taxon>
        <taxon>Rhabditida</taxon>
        <taxon>Rhabditina</taxon>
        <taxon>Rhabditomorpha</taxon>
        <taxon>Strongyloidea</taxon>
        <taxon>Ancylostomatidae</taxon>
        <taxon>Bunostominae</taxon>
        <taxon>Necator</taxon>
    </lineage>
</organism>
<dbReference type="GO" id="GO:0004445">
    <property type="term" value="F:inositol-polyphosphate 5-phosphatase activity"/>
    <property type="evidence" value="ECO:0007669"/>
    <property type="project" value="InterPro"/>
</dbReference>
<dbReference type="PANTHER" id="PTHR12997:SF2">
    <property type="entry name" value="INOSITOL POLYPHOSPHATE-5-PHOSPHATASE A"/>
    <property type="match status" value="1"/>
</dbReference>
<dbReference type="Proteomes" id="UP000053676">
    <property type="component" value="Unassembled WGS sequence"/>
</dbReference>
<evidence type="ECO:0000313" key="3">
    <source>
        <dbReference type="Proteomes" id="UP000053676"/>
    </source>
</evidence>
<accession>W2SMB7</accession>
<dbReference type="OrthoDB" id="5780965at2759"/>
<keyword evidence="3" id="KW-1185">Reference proteome</keyword>
<dbReference type="InterPro" id="IPR039737">
    <property type="entry name" value="INPP5A"/>
</dbReference>
<dbReference type="PANTHER" id="PTHR12997">
    <property type="entry name" value="TYPE I INOSITOL-1,4,5-TRISPHOSPHATE 5-PHOSPHATASE"/>
    <property type="match status" value="1"/>
</dbReference>
<evidence type="ECO:0000313" key="2">
    <source>
        <dbReference type="EMBL" id="ETN70760.1"/>
    </source>
</evidence>
<gene>
    <name evidence="2" type="ORF">NECAME_14548</name>
</gene>
<name>W2SMB7_NECAM</name>
<protein>
    <submittedName>
        <fullName evidence="2">Uncharacterized protein</fullName>
    </submittedName>
</protein>
<dbReference type="STRING" id="51031.W2SMB7"/>
<dbReference type="EMBL" id="KI668898">
    <property type="protein sequence ID" value="ETN70760.1"/>
    <property type="molecule type" value="Genomic_DNA"/>
</dbReference>
<dbReference type="AlphaFoldDB" id="W2SMB7"/>
<proteinExistence type="predicted"/>
<evidence type="ECO:0000256" key="1">
    <source>
        <dbReference type="ARBA" id="ARBA00022801"/>
    </source>
</evidence>
<keyword evidence="1" id="KW-0378">Hydrolase</keyword>
<sequence>MTARGLRLRNGRRCAVSVRFGSTPVMACRYVECAWQVPKLIDELASRMHMYPAVQTYLDLDHEAPDFTALGCVVLVKAGSIGLVSQFNFSSSVYVPVERGVNINLEGLESSPLIIKRKFPKHFWPTFKWGRKGYMQTRWKMNNM</sequence>